<dbReference type="PANTHER" id="PTHR30005">
    <property type="entry name" value="EXOPOLYPHOSPHATASE"/>
    <property type="match status" value="1"/>
</dbReference>
<gene>
    <name evidence="5" type="ORF">COA71_03010</name>
</gene>
<feature type="domain" description="Ppx/GppA phosphatase N-terminal" evidence="3">
    <location>
        <begin position="2"/>
        <end position="279"/>
    </location>
</feature>
<dbReference type="Gene3D" id="3.30.420.40">
    <property type="match status" value="1"/>
</dbReference>
<dbReference type="EMBL" id="NVWI01000002">
    <property type="protein sequence ID" value="PCJ42942.1"/>
    <property type="molecule type" value="Genomic_DNA"/>
</dbReference>
<dbReference type="InterPro" id="IPR043129">
    <property type="entry name" value="ATPase_NBD"/>
</dbReference>
<feature type="domain" description="Ppx/GppA phosphatase C-terminal" evidence="4">
    <location>
        <begin position="288"/>
        <end position="459"/>
    </location>
</feature>
<evidence type="ECO:0000259" key="4">
    <source>
        <dbReference type="Pfam" id="PF21447"/>
    </source>
</evidence>
<accession>A0A2A5CGR0</accession>
<evidence type="ECO:0000259" key="3">
    <source>
        <dbReference type="Pfam" id="PF02541"/>
    </source>
</evidence>
<dbReference type="Proteomes" id="UP000228987">
    <property type="component" value="Unassembled WGS sequence"/>
</dbReference>
<dbReference type="SUPFAM" id="SSF109604">
    <property type="entry name" value="HD-domain/PDEase-like"/>
    <property type="match status" value="1"/>
</dbReference>
<name>A0A2A5CGR0_9GAMM</name>
<dbReference type="InterPro" id="IPR048950">
    <property type="entry name" value="Ppx_GppA_C"/>
</dbReference>
<protein>
    <submittedName>
        <fullName evidence="5">Phosphatase</fullName>
    </submittedName>
</protein>
<dbReference type="Pfam" id="PF02541">
    <property type="entry name" value="Ppx-GppA"/>
    <property type="match status" value="1"/>
</dbReference>
<evidence type="ECO:0000256" key="1">
    <source>
        <dbReference type="ARBA" id="ARBA00022801"/>
    </source>
</evidence>
<dbReference type="Pfam" id="PF21447">
    <property type="entry name" value="Ppx-GppA_III"/>
    <property type="match status" value="1"/>
</dbReference>
<keyword evidence="2" id="KW-0472">Membrane</keyword>
<dbReference type="AlphaFoldDB" id="A0A2A5CGR0"/>
<dbReference type="InterPro" id="IPR030673">
    <property type="entry name" value="PyroPPase_GppA_Ppx"/>
</dbReference>
<evidence type="ECO:0000313" key="5">
    <source>
        <dbReference type="EMBL" id="PCJ42942.1"/>
    </source>
</evidence>
<sequence>MVIARIQNGQMEIIDREKEMVQIARGVKKDGHLSLAAQTRALECLHRFSERLRDIPIEKIRAVGTKTLRSTSRSKSFLKKAEQALGVSIQIISGYEEARLVYSGLSHSVSNDHNKRLVIDIGGGSTEFIIGEGYEPLLMESLSMGCVSFTKRFENPSGKITRKFMDKVYLAACSEIEVLRKNYRKASWQIVFGTSGTVKAIADLTMAKDGGAVISKSSLDQLITELVKDKKLLNNVPELRRDVLPAGAAILKAIFDQLKLDSMHVGDAALKEGLLFDTIGRLSDKDTRDESIQKLQQQYNVDTDHAQRVAKTAIALWQQIRSPVLPGVSRNKIIRWAAELHEIGLSISHTSFHHHGYYILRHNDMAGFGRYEQYILANLVRSHRKGLYQQKFGDMDELAMTAFVPLLVCLRLAVLFHRRREDMDYLPKLTNTKLGYQLKFRRGWLKQNPLTLAGLEQEKEQYENIGVALEFR</sequence>
<comment type="caution">
    <text evidence="5">The sequence shown here is derived from an EMBL/GenBank/DDBJ whole genome shotgun (WGS) entry which is preliminary data.</text>
</comment>
<dbReference type="CDD" id="cd24053">
    <property type="entry name" value="ASKHA_NBD_EcPPX-GppA-like"/>
    <property type="match status" value="1"/>
</dbReference>
<dbReference type="Gene3D" id="1.10.3210.10">
    <property type="entry name" value="Hypothetical protein af1432"/>
    <property type="match status" value="1"/>
</dbReference>
<organism evidence="5 6">
    <name type="scientific">SAR86 cluster bacterium</name>
    <dbReference type="NCBI Taxonomy" id="2030880"/>
    <lineage>
        <taxon>Bacteria</taxon>
        <taxon>Pseudomonadati</taxon>
        <taxon>Pseudomonadota</taxon>
        <taxon>Gammaproteobacteria</taxon>
        <taxon>SAR86 cluster</taxon>
    </lineage>
</organism>
<dbReference type="PIRSF" id="PIRSF001267">
    <property type="entry name" value="Pyrophosphatase_GppA_Ppx"/>
    <property type="match status" value="1"/>
</dbReference>
<dbReference type="PANTHER" id="PTHR30005:SF0">
    <property type="entry name" value="RETROGRADE REGULATION PROTEIN 2"/>
    <property type="match status" value="1"/>
</dbReference>
<keyword evidence="2" id="KW-0812">Transmembrane</keyword>
<keyword evidence="1" id="KW-0378">Hydrolase</keyword>
<reference evidence="6" key="1">
    <citation type="submission" date="2017-08" db="EMBL/GenBank/DDBJ databases">
        <title>A dynamic microbial community with high functional redundancy inhabits the cold, oxic subseafloor aquifer.</title>
        <authorList>
            <person name="Tully B.J."/>
            <person name="Wheat C.G."/>
            <person name="Glazer B.T."/>
            <person name="Huber J.A."/>
        </authorList>
    </citation>
    <scope>NUCLEOTIDE SEQUENCE [LARGE SCALE GENOMIC DNA]</scope>
</reference>
<proteinExistence type="predicted"/>
<evidence type="ECO:0000256" key="2">
    <source>
        <dbReference type="SAM" id="Phobius"/>
    </source>
</evidence>
<dbReference type="SUPFAM" id="SSF53067">
    <property type="entry name" value="Actin-like ATPase domain"/>
    <property type="match status" value="2"/>
</dbReference>
<feature type="transmembrane region" description="Helical" evidence="2">
    <location>
        <begin position="398"/>
        <end position="416"/>
    </location>
</feature>
<keyword evidence="2" id="KW-1133">Transmembrane helix</keyword>
<dbReference type="InterPro" id="IPR050273">
    <property type="entry name" value="GppA/Ppx_hydrolase"/>
</dbReference>
<evidence type="ECO:0000313" key="6">
    <source>
        <dbReference type="Proteomes" id="UP000228987"/>
    </source>
</evidence>
<dbReference type="InterPro" id="IPR003695">
    <property type="entry name" value="Ppx_GppA_N"/>
</dbReference>
<dbReference type="Gene3D" id="3.30.420.150">
    <property type="entry name" value="Exopolyphosphatase. Domain 2"/>
    <property type="match status" value="1"/>
</dbReference>
<dbReference type="GO" id="GO:0016462">
    <property type="term" value="F:pyrophosphatase activity"/>
    <property type="evidence" value="ECO:0007669"/>
    <property type="project" value="TreeGrafter"/>
</dbReference>